<keyword evidence="3" id="KW-1185">Reference proteome</keyword>
<evidence type="ECO:0000313" key="3">
    <source>
        <dbReference type="Proteomes" id="UP000529783"/>
    </source>
</evidence>
<evidence type="ECO:0000259" key="1">
    <source>
        <dbReference type="Pfam" id="PF04993"/>
    </source>
</evidence>
<name>A0A7Y9ECL3_9ACTN</name>
<sequence length="110" mass="11909">MSYDEELAERVEDLLGVRRDATPKRMFGGVAWMVNGNMAVVVRNEGGLMIRVSPDDHEAVLAEPGAATTVMRGHPMRGWITVSPEACATPSEVAAWVDRGLAYVLSLPAK</sequence>
<dbReference type="RefSeq" id="WP_179842604.1">
    <property type="nucleotide sequence ID" value="NZ_CP146086.1"/>
</dbReference>
<dbReference type="Proteomes" id="UP000529783">
    <property type="component" value="Unassembled WGS sequence"/>
</dbReference>
<organism evidence="2 3">
    <name type="scientific">Actinomadura luteofluorescens</name>
    <dbReference type="NCBI Taxonomy" id="46163"/>
    <lineage>
        <taxon>Bacteria</taxon>
        <taxon>Bacillati</taxon>
        <taxon>Actinomycetota</taxon>
        <taxon>Actinomycetes</taxon>
        <taxon>Streptosporangiales</taxon>
        <taxon>Thermomonosporaceae</taxon>
        <taxon>Actinomadura</taxon>
    </lineage>
</organism>
<dbReference type="AlphaFoldDB" id="A0A7Y9ECL3"/>
<reference evidence="2 3" key="1">
    <citation type="submission" date="2020-07" db="EMBL/GenBank/DDBJ databases">
        <title>Sequencing the genomes of 1000 actinobacteria strains.</title>
        <authorList>
            <person name="Klenk H.-P."/>
        </authorList>
    </citation>
    <scope>NUCLEOTIDE SEQUENCE [LARGE SCALE GENOMIC DNA]</scope>
    <source>
        <strain evidence="2 3">DSM 40398</strain>
    </source>
</reference>
<evidence type="ECO:0000313" key="2">
    <source>
        <dbReference type="EMBL" id="NYD45122.1"/>
    </source>
</evidence>
<accession>A0A7Y9ECL3</accession>
<dbReference type="EMBL" id="JACCBA010000001">
    <property type="protein sequence ID" value="NYD45122.1"/>
    <property type="molecule type" value="Genomic_DNA"/>
</dbReference>
<dbReference type="Gene3D" id="3.30.1460.30">
    <property type="entry name" value="YgaC/TfoX-N like chaperone"/>
    <property type="match status" value="1"/>
</dbReference>
<proteinExistence type="predicted"/>
<feature type="domain" description="TfoX N-terminal" evidence="1">
    <location>
        <begin position="20"/>
        <end position="102"/>
    </location>
</feature>
<dbReference type="SUPFAM" id="SSF159894">
    <property type="entry name" value="YgaC/TfoX-N like"/>
    <property type="match status" value="1"/>
</dbReference>
<comment type="caution">
    <text evidence="2">The sequence shown here is derived from an EMBL/GenBank/DDBJ whole genome shotgun (WGS) entry which is preliminary data.</text>
</comment>
<dbReference type="Pfam" id="PF04993">
    <property type="entry name" value="TfoX_N"/>
    <property type="match status" value="1"/>
</dbReference>
<protein>
    <submittedName>
        <fullName evidence="2">TfoX/Sxy family transcriptional regulator of competence genes</fullName>
    </submittedName>
</protein>
<dbReference type="InterPro" id="IPR007076">
    <property type="entry name" value="TfoX_N"/>
</dbReference>
<gene>
    <name evidence="2" type="ORF">BJY14_001105</name>
</gene>